<feature type="compositionally biased region" description="Low complexity" evidence="2">
    <location>
        <begin position="560"/>
        <end position="575"/>
    </location>
</feature>
<dbReference type="RefSeq" id="XP_003741287.2">
    <property type="nucleotide sequence ID" value="XM_003741239.2"/>
</dbReference>
<proteinExistence type="predicted"/>
<feature type="compositionally biased region" description="Polar residues" evidence="2">
    <location>
        <begin position="481"/>
        <end position="491"/>
    </location>
</feature>
<organism evidence="5 6">
    <name type="scientific">Galendromus occidentalis</name>
    <name type="common">western predatory mite</name>
    <dbReference type="NCBI Taxonomy" id="34638"/>
    <lineage>
        <taxon>Eukaryota</taxon>
        <taxon>Metazoa</taxon>
        <taxon>Ecdysozoa</taxon>
        <taxon>Arthropoda</taxon>
        <taxon>Chelicerata</taxon>
        <taxon>Arachnida</taxon>
        <taxon>Acari</taxon>
        <taxon>Parasitiformes</taxon>
        <taxon>Mesostigmata</taxon>
        <taxon>Gamasina</taxon>
        <taxon>Phytoseioidea</taxon>
        <taxon>Phytoseiidae</taxon>
        <taxon>Typhlodrominae</taxon>
        <taxon>Galendromus</taxon>
    </lineage>
</organism>
<dbReference type="KEGG" id="goe:100901966"/>
<feature type="domain" description="EH" evidence="3">
    <location>
        <begin position="203"/>
        <end position="288"/>
    </location>
</feature>
<protein>
    <submittedName>
        <fullName evidence="6">RalBP1-associated Eps domain-containing protein 1</fullName>
    </submittedName>
</protein>
<dbReference type="SMART" id="SM00054">
    <property type="entry name" value="EFh"/>
    <property type="match status" value="1"/>
</dbReference>
<dbReference type="PROSITE" id="PS50222">
    <property type="entry name" value="EF_HAND_2"/>
    <property type="match status" value="1"/>
</dbReference>
<dbReference type="SMART" id="SM00027">
    <property type="entry name" value="EH"/>
    <property type="match status" value="2"/>
</dbReference>
<dbReference type="AlphaFoldDB" id="A0AAJ6VX21"/>
<dbReference type="GO" id="GO:0005737">
    <property type="term" value="C:cytoplasm"/>
    <property type="evidence" value="ECO:0007669"/>
    <property type="project" value="TreeGrafter"/>
</dbReference>
<dbReference type="Proteomes" id="UP000694867">
    <property type="component" value="Unplaced"/>
</dbReference>
<dbReference type="PANTHER" id="PTHR11216">
    <property type="entry name" value="EH DOMAIN"/>
    <property type="match status" value="1"/>
</dbReference>
<dbReference type="InterPro" id="IPR000261">
    <property type="entry name" value="EH_dom"/>
</dbReference>
<feature type="region of interest" description="Disordered" evidence="2">
    <location>
        <begin position="132"/>
        <end position="152"/>
    </location>
</feature>
<dbReference type="Gene3D" id="1.10.238.10">
    <property type="entry name" value="EF-hand"/>
    <property type="match status" value="2"/>
</dbReference>
<evidence type="ECO:0000259" key="3">
    <source>
        <dbReference type="PROSITE" id="PS50031"/>
    </source>
</evidence>
<evidence type="ECO:0000313" key="5">
    <source>
        <dbReference type="Proteomes" id="UP000694867"/>
    </source>
</evidence>
<feature type="region of interest" description="Disordered" evidence="2">
    <location>
        <begin position="384"/>
        <end position="514"/>
    </location>
</feature>
<keyword evidence="5" id="KW-1185">Reference proteome</keyword>
<dbReference type="InterPro" id="IPR011992">
    <property type="entry name" value="EF-hand-dom_pair"/>
</dbReference>
<dbReference type="GO" id="GO:0016197">
    <property type="term" value="P:endosomal transport"/>
    <property type="evidence" value="ECO:0007669"/>
    <property type="project" value="TreeGrafter"/>
</dbReference>
<dbReference type="CTD" id="34542"/>
<dbReference type="GeneID" id="100901966"/>
<feature type="domain" description="EH" evidence="3">
    <location>
        <begin position="21"/>
        <end position="107"/>
    </location>
</feature>
<sequence length="679" mass="74283">MDAGSGLNTADCCKLQLSADERCFYEELFLNFDNGGDGRIQGSQASALLRAANLPTDTLQQITELSGAKRVGHFGRTQFYRALKLIAGAQNGMKPSNEVLAAPLPLPKLSNLSHHTSIIINNNNIVSCYNSAAQAQDSSPDESQQTTSPKDRTWTTFQRTENDWSSSRMLQLQAEEQCHLLGGAADEDDDEDTAGIWSITKEQRAYYAEQFQKMQTDLTRGKIQGQQAKEFFEKSRLPVEELSRIWQLSDIDRDGQLALDEFCTAMHLVVLRKNGIELPSQLPATLLPDIPPLIQTSPLPTNSHINQSTGTKGQAVKVSTPMSKQWMKFSPSPITGSQSHSESSRKPNPHIQRTPSSEVGTGPVSFDFSTTLVNQDPRILHPVARRISPDPPSTFNNNCDPPTRSVADPSGGSGYVIMNNSGDNDTLDGTQMINSNGPFSTPSLDAISNGTRTPLAAKKDAPPPPPPRPAHRGHHARSSSLDLNLRTNPQKSLFPPVVPPRSSPANGSNVPRSLSREEGLKALGNNPPRIGATGGGAFQVYSGAVKKPDDKRVSADEESSCSSSHSSSSSSCNSSYEDLSLDPTTDDAAMLLVDDDHTEFGFMESSHRAARKLELPDAMMAQFMTEIPTDREQLIREIGAHRERNSMLREWNKNLHDELQLLVQERLSLQNQKQPTSTI</sequence>
<dbReference type="InterPro" id="IPR018247">
    <property type="entry name" value="EF_Hand_1_Ca_BS"/>
</dbReference>
<evidence type="ECO:0000313" key="6">
    <source>
        <dbReference type="RefSeq" id="XP_003741287.2"/>
    </source>
</evidence>
<evidence type="ECO:0000256" key="1">
    <source>
        <dbReference type="ARBA" id="ARBA00022837"/>
    </source>
</evidence>
<evidence type="ECO:0000256" key="2">
    <source>
        <dbReference type="SAM" id="MobiDB-lite"/>
    </source>
</evidence>
<dbReference type="SUPFAM" id="SSF47473">
    <property type="entry name" value="EF-hand"/>
    <property type="match status" value="2"/>
</dbReference>
<accession>A0AAJ6VX21</accession>
<dbReference type="PROSITE" id="PS00018">
    <property type="entry name" value="EF_HAND_1"/>
    <property type="match status" value="1"/>
</dbReference>
<gene>
    <name evidence="6" type="primary">LOC100901966</name>
</gene>
<evidence type="ECO:0000259" key="4">
    <source>
        <dbReference type="PROSITE" id="PS50222"/>
    </source>
</evidence>
<dbReference type="PROSITE" id="PS50031">
    <property type="entry name" value="EH"/>
    <property type="match status" value="2"/>
</dbReference>
<dbReference type="GO" id="GO:0006897">
    <property type="term" value="P:endocytosis"/>
    <property type="evidence" value="ECO:0007669"/>
    <property type="project" value="TreeGrafter"/>
</dbReference>
<dbReference type="InterPro" id="IPR002048">
    <property type="entry name" value="EF_hand_dom"/>
</dbReference>
<feature type="region of interest" description="Disordered" evidence="2">
    <location>
        <begin position="548"/>
        <end position="581"/>
    </location>
</feature>
<feature type="compositionally biased region" description="Polar residues" evidence="2">
    <location>
        <begin position="332"/>
        <end position="341"/>
    </location>
</feature>
<dbReference type="GO" id="GO:0005509">
    <property type="term" value="F:calcium ion binding"/>
    <property type="evidence" value="ECO:0007669"/>
    <property type="project" value="InterPro"/>
</dbReference>
<feature type="compositionally biased region" description="Polar residues" evidence="2">
    <location>
        <begin position="418"/>
        <end position="452"/>
    </location>
</feature>
<feature type="compositionally biased region" description="Polar residues" evidence="2">
    <location>
        <begin position="503"/>
        <end position="512"/>
    </location>
</feature>
<dbReference type="Pfam" id="PF12763">
    <property type="entry name" value="EH"/>
    <property type="match status" value="2"/>
</dbReference>
<name>A0AAJ6VX21_9ACAR</name>
<reference evidence="6" key="1">
    <citation type="submission" date="2025-08" db="UniProtKB">
        <authorList>
            <consortium name="RefSeq"/>
        </authorList>
    </citation>
    <scope>IDENTIFICATION</scope>
</reference>
<feature type="domain" description="EF-hand" evidence="4">
    <location>
        <begin position="237"/>
        <end position="272"/>
    </location>
</feature>
<dbReference type="GO" id="GO:0005886">
    <property type="term" value="C:plasma membrane"/>
    <property type="evidence" value="ECO:0007669"/>
    <property type="project" value="TreeGrafter"/>
</dbReference>
<keyword evidence="1" id="KW-0106">Calcium</keyword>
<dbReference type="CDD" id="cd00052">
    <property type="entry name" value="EH"/>
    <property type="match status" value="2"/>
</dbReference>
<dbReference type="PANTHER" id="PTHR11216:SF174">
    <property type="entry name" value="GH06923P"/>
    <property type="match status" value="1"/>
</dbReference>
<feature type="region of interest" description="Disordered" evidence="2">
    <location>
        <begin position="326"/>
        <end position="365"/>
    </location>
</feature>